<dbReference type="GO" id="GO:0004525">
    <property type="term" value="F:ribonuclease III activity"/>
    <property type="evidence" value="ECO:0007669"/>
    <property type="project" value="UniProtKB-EC"/>
</dbReference>
<dbReference type="GO" id="GO:0006139">
    <property type="term" value="P:nucleobase-containing compound metabolic process"/>
    <property type="evidence" value="ECO:0007669"/>
    <property type="project" value="InterPro"/>
</dbReference>
<dbReference type="AlphaFoldDB" id="A0A1W1DAE6"/>
<dbReference type="SUPFAM" id="SSF47819">
    <property type="entry name" value="HRDC-like"/>
    <property type="match status" value="2"/>
</dbReference>
<dbReference type="SMART" id="SM00474">
    <property type="entry name" value="35EXOc"/>
    <property type="match status" value="1"/>
</dbReference>
<dbReference type="CDD" id="cd06142">
    <property type="entry name" value="RNaseD_exo"/>
    <property type="match status" value="1"/>
</dbReference>
<dbReference type="InterPro" id="IPR051086">
    <property type="entry name" value="RNase_D-like"/>
</dbReference>
<dbReference type="Gene3D" id="1.10.150.80">
    <property type="entry name" value="HRDC domain"/>
    <property type="match status" value="1"/>
</dbReference>
<dbReference type="Pfam" id="PF01612">
    <property type="entry name" value="DNA_pol_A_exo1"/>
    <property type="match status" value="1"/>
</dbReference>
<evidence type="ECO:0000259" key="1">
    <source>
        <dbReference type="SMART" id="SM00474"/>
    </source>
</evidence>
<dbReference type="SUPFAM" id="SSF53098">
    <property type="entry name" value="Ribonuclease H-like"/>
    <property type="match status" value="1"/>
</dbReference>
<dbReference type="EC" id="3.1.26.3" evidence="2"/>
<feature type="domain" description="3'-5' exonuclease" evidence="1">
    <location>
        <begin position="1"/>
        <end position="167"/>
    </location>
</feature>
<dbReference type="PANTHER" id="PTHR47649:SF1">
    <property type="entry name" value="RIBONUCLEASE D"/>
    <property type="match status" value="1"/>
</dbReference>
<dbReference type="GO" id="GO:0000166">
    <property type="term" value="F:nucleotide binding"/>
    <property type="evidence" value="ECO:0007669"/>
    <property type="project" value="InterPro"/>
</dbReference>
<keyword evidence="2" id="KW-0378">Hydrolase</keyword>
<reference evidence="2" key="1">
    <citation type="submission" date="2016-10" db="EMBL/GenBank/DDBJ databases">
        <authorList>
            <person name="de Groot N.N."/>
        </authorList>
    </citation>
    <scope>NUCLEOTIDE SEQUENCE</scope>
</reference>
<accession>A0A1W1DAE6</accession>
<evidence type="ECO:0000313" key="2">
    <source>
        <dbReference type="EMBL" id="SFV77595.1"/>
    </source>
</evidence>
<dbReference type="InterPro" id="IPR012337">
    <property type="entry name" value="RNaseH-like_sf"/>
</dbReference>
<dbReference type="Gene3D" id="3.30.420.10">
    <property type="entry name" value="Ribonuclease H-like superfamily/Ribonuclease H"/>
    <property type="match status" value="1"/>
</dbReference>
<dbReference type="GO" id="GO:0003676">
    <property type="term" value="F:nucleic acid binding"/>
    <property type="evidence" value="ECO:0007669"/>
    <property type="project" value="InterPro"/>
</dbReference>
<name>A0A1W1DAE6_9ZZZZ</name>
<dbReference type="InterPro" id="IPR010997">
    <property type="entry name" value="HRDC-like_sf"/>
</dbReference>
<dbReference type="InterPro" id="IPR036397">
    <property type="entry name" value="RNaseH_sf"/>
</dbReference>
<dbReference type="PANTHER" id="PTHR47649">
    <property type="entry name" value="RIBONUCLEASE D"/>
    <property type="match status" value="1"/>
</dbReference>
<dbReference type="GO" id="GO:0008408">
    <property type="term" value="F:3'-5' exonuclease activity"/>
    <property type="evidence" value="ECO:0007669"/>
    <property type="project" value="InterPro"/>
</dbReference>
<organism evidence="2">
    <name type="scientific">hydrothermal vent metagenome</name>
    <dbReference type="NCBI Taxonomy" id="652676"/>
    <lineage>
        <taxon>unclassified sequences</taxon>
        <taxon>metagenomes</taxon>
        <taxon>ecological metagenomes</taxon>
    </lineage>
</organism>
<dbReference type="EMBL" id="FPHR01000029">
    <property type="protein sequence ID" value="SFV77595.1"/>
    <property type="molecule type" value="Genomic_DNA"/>
</dbReference>
<dbReference type="InterPro" id="IPR002562">
    <property type="entry name" value="3'-5'_exonuclease_dom"/>
</dbReference>
<protein>
    <submittedName>
        <fullName evidence="2">Ribonuclease D</fullName>
        <ecNumber evidence="2">3.1.26.3</ecNumber>
    </submittedName>
</protein>
<dbReference type="InterPro" id="IPR044876">
    <property type="entry name" value="HRDC_dom_sf"/>
</dbReference>
<proteinExistence type="predicted"/>
<sequence>MIQTDQQLRDFLASIKSQTHLAIDTEFKRVDTYYPILCLVQIATQSNTDCIDILAIENLEPLFDKLYQQDSVWIVHSARQDIEALYYLSNRLPHQLFDTQIAAHFLNHPAQISYQKITEILQGVLLDKAYTRLDWTTRPLPEEAIEYALDDVLYLLKNYAQLLDQLIIEQKLDWLMADGHDLSNIDLYLPNLDQAWQKIKGLSRLPKSTHQKAAQLAAWRESQAVNKNKPRKWIMTDDQLIDYSTNKEKLSDKAKASFNEFLSLHSHLVETRIEIGSHQPPTKSEKQQKNQLQKLIQKIAVQYNLDETLIANGKALMKYIRGDQSVKFLSGWRHHILKEELKNAK</sequence>
<gene>
    <name evidence="2" type="ORF">MNB_SUP05-4-756</name>
</gene>